<protein>
    <submittedName>
        <fullName evidence="1">Uncharacterized protein</fullName>
    </submittedName>
</protein>
<organism evidence="1">
    <name type="scientific">Salmonella sp</name>
    <dbReference type="NCBI Taxonomy" id="599"/>
    <lineage>
        <taxon>Bacteria</taxon>
        <taxon>Pseudomonadati</taxon>
        <taxon>Pseudomonadota</taxon>
        <taxon>Gammaproteobacteria</taxon>
        <taxon>Enterobacterales</taxon>
        <taxon>Enterobacteriaceae</taxon>
        <taxon>Salmonella</taxon>
    </lineage>
</organism>
<accession>A0A482EU09</accession>
<dbReference type="EMBL" id="MK356558">
    <property type="protein sequence ID" value="QBM91566.1"/>
    <property type="molecule type" value="Genomic_DNA"/>
</dbReference>
<keyword evidence="1" id="KW-0614">Plasmid</keyword>
<dbReference type="AlphaFoldDB" id="A0A482EU09"/>
<proteinExistence type="predicted"/>
<name>A0A482EU09_SALSP</name>
<reference evidence="1" key="1">
    <citation type="submission" date="2019-01" db="EMBL/GenBank/DDBJ databases">
        <title>Salmonella strain 1423 plasmid sequences.</title>
        <authorList>
            <person name="Chen K."/>
            <person name="Chen S."/>
        </authorList>
    </citation>
    <scope>NUCLEOTIDE SEQUENCE</scope>
    <source>
        <strain evidence="1">Sa1423</strain>
        <plasmid evidence="1">pSa1423-160k</plasmid>
    </source>
</reference>
<evidence type="ECO:0000313" key="1">
    <source>
        <dbReference type="EMBL" id="QBM91566.1"/>
    </source>
</evidence>
<geneLocation type="plasmid" evidence="1">
    <name>pSa1423-160k</name>
</geneLocation>
<gene>
    <name evidence="1" type="ORF">NNIBIDOC_00240</name>
</gene>
<sequence length="64" mass="7500">MIILVVSQRWLWKINHKRKHLCRLARANKDVVLLDAEQTGTTRWAADRNTAEGFSCYSLCPEVW</sequence>